<dbReference type="SUPFAM" id="SSF56672">
    <property type="entry name" value="DNA/RNA polymerases"/>
    <property type="match status" value="1"/>
</dbReference>
<dbReference type="GO" id="GO:0006508">
    <property type="term" value="P:proteolysis"/>
    <property type="evidence" value="ECO:0007669"/>
    <property type="project" value="UniProtKB-KW"/>
</dbReference>
<evidence type="ECO:0000256" key="14">
    <source>
        <dbReference type="ARBA" id="ARBA00023125"/>
    </source>
</evidence>
<feature type="domain" description="Reverse transcriptase" evidence="20">
    <location>
        <begin position="707"/>
        <end position="886"/>
    </location>
</feature>
<dbReference type="InterPro" id="IPR041588">
    <property type="entry name" value="Integrase_H2C2"/>
</dbReference>
<dbReference type="InterPro" id="IPR041577">
    <property type="entry name" value="RT_RNaseH_2"/>
</dbReference>
<evidence type="ECO:0000259" key="20">
    <source>
        <dbReference type="PROSITE" id="PS50878"/>
    </source>
</evidence>
<evidence type="ECO:0000256" key="11">
    <source>
        <dbReference type="ARBA" id="ARBA00022884"/>
    </source>
</evidence>
<dbReference type="GO" id="GO:0015074">
    <property type="term" value="P:DNA integration"/>
    <property type="evidence" value="ECO:0007669"/>
    <property type="project" value="UniProtKB-KW"/>
</dbReference>
<evidence type="ECO:0000256" key="12">
    <source>
        <dbReference type="ARBA" id="ARBA00022908"/>
    </source>
</evidence>
<name>A0ABD1J9C1_9TELE</name>
<feature type="domain" description="Integrase catalytic" evidence="21">
    <location>
        <begin position="1249"/>
        <end position="1367"/>
    </location>
</feature>
<dbReference type="SMART" id="SM00343">
    <property type="entry name" value="ZnF_C2HC"/>
    <property type="match status" value="1"/>
</dbReference>
<dbReference type="InterPro" id="IPR036397">
    <property type="entry name" value="RNaseH_sf"/>
</dbReference>
<dbReference type="CDD" id="cd01647">
    <property type="entry name" value="RT_LTR"/>
    <property type="match status" value="1"/>
</dbReference>
<comment type="similarity">
    <text evidence="1">Belongs to the beta type-B retroviral polymerase family. HERV class-II K(HML-2) pol subfamily.</text>
</comment>
<dbReference type="InterPro" id="IPR050951">
    <property type="entry name" value="Retrovirus_Pol_polyprotein"/>
</dbReference>
<evidence type="ECO:0000256" key="8">
    <source>
        <dbReference type="ARBA" id="ARBA00022759"/>
    </source>
</evidence>
<keyword evidence="23" id="KW-1185">Reference proteome</keyword>
<keyword evidence="17" id="KW-0863">Zinc-finger</keyword>
<dbReference type="Gene3D" id="1.10.340.70">
    <property type="match status" value="1"/>
</dbReference>
<evidence type="ECO:0000256" key="15">
    <source>
        <dbReference type="ARBA" id="ARBA00023268"/>
    </source>
</evidence>
<keyword evidence="10" id="KW-0460">Magnesium</keyword>
<dbReference type="CDD" id="cd09274">
    <property type="entry name" value="RNase_HI_RT_Ty3"/>
    <property type="match status" value="1"/>
</dbReference>
<keyword evidence="9" id="KW-0378">Hydrolase</keyword>
<dbReference type="FunFam" id="1.10.340.70:FF:000001">
    <property type="entry name" value="Retrovirus-related Pol polyprotein from transposon gypsy-like Protein"/>
    <property type="match status" value="1"/>
</dbReference>
<dbReference type="GO" id="GO:0003964">
    <property type="term" value="F:RNA-directed DNA polymerase activity"/>
    <property type="evidence" value="ECO:0007669"/>
    <property type="project" value="UniProtKB-KW"/>
</dbReference>
<evidence type="ECO:0000256" key="2">
    <source>
        <dbReference type="ARBA" id="ARBA00012180"/>
    </source>
</evidence>
<evidence type="ECO:0000256" key="3">
    <source>
        <dbReference type="ARBA" id="ARBA00022670"/>
    </source>
</evidence>
<evidence type="ECO:0000256" key="16">
    <source>
        <dbReference type="ARBA" id="ARBA00039658"/>
    </source>
</evidence>
<evidence type="ECO:0000256" key="9">
    <source>
        <dbReference type="ARBA" id="ARBA00022801"/>
    </source>
</evidence>
<accession>A0ABD1J9C1</accession>
<gene>
    <name evidence="22" type="ORF">ACEWY4_021561</name>
</gene>
<keyword evidence="17" id="KW-0479">Metal-binding</keyword>
<dbReference type="Proteomes" id="UP001591681">
    <property type="component" value="Unassembled WGS sequence"/>
</dbReference>
<dbReference type="InterPro" id="IPR036875">
    <property type="entry name" value="Znf_CCHC_sf"/>
</dbReference>
<dbReference type="PROSITE" id="PS50158">
    <property type="entry name" value="ZF_CCHC"/>
    <property type="match status" value="1"/>
</dbReference>
<keyword evidence="14" id="KW-0238">DNA-binding</keyword>
<reference evidence="22 23" key="1">
    <citation type="submission" date="2024-09" db="EMBL/GenBank/DDBJ databases">
        <title>A chromosome-level genome assembly of Gray's grenadier anchovy, Coilia grayii.</title>
        <authorList>
            <person name="Fu Z."/>
        </authorList>
    </citation>
    <scope>NUCLEOTIDE SEQUENCE [LARGE SCALE GENOMIC DNA]</scope>
    <source>
        <strain evidence="22">G4</strain>
        <tissue evidence="22">Muscle</tissue>
    </source>
</reference>
<evidence type="ECO:0000256" key="5">
    <source>
        <dbReference type="ARBA" id="ARBA00022695"/>
    </source>
</evidence>
<dbReference type="EMBL" id="JBHFQA010000018">
    <property type="protein sequence ID" value="KAL2083788.1"/>
    <property type="molecule type" value="Genomic_DNA"/>
</dbReference>
<dbReference type="SUPFAM" id="SSF50630">
    <property type="entry name" value="Acid proteases"/>
    <property type="match status" value="1"/>
</dbReference>
<dbReference type="InterPro" id="IPR000477">
    <property type="entry name" value="RT_dom"/>
</dbReference>
<dbReference type="Gene3D" id="3.10.10.10">
    <property type="entry name" value="HIV Type 1 Reverse Transcriptase, subunit A, domain 1"/>
    <property type="match status" value="1"/>
</dbReference>
<dbReference type="EC" id="3.1.26.4" evidence="2"/>
<feature type="domain" description="CCHC-type" evidence="19">
    <location>
        <begin position="305"/>
        <end position="320"/>
    </location>
</feature>
<feature type="region of interest" description="Disordered" evidence="18">
    <location>
        <begin position="267"/>
        <end position="292"/>
    </location>
</feature>
<evidence type="ECO:0000256" key="18">
    <source>
        <dbReference type="SAM" id="MobiDB-lite"/>
    </source>
</evidence>
<evidence type="ECO:0000259" key="19">
    <source>
        <dbReference type="PROSITE" id="PS50158"/>
    </source>
</evidence>
<sequence>MENPPELPAEPVLQPVSQQPGAVPGFFPWFAGGPWIPKFGVDKCEQFGEWKRNIEVCLRALTLNNQQQIDLVIGALGGEPRREVDLLAEDKRDTVDKILTFLEQLYGHEAGLAELRGAFFMCKQHPGEGVGLFILRLRECYSRWRRKEPAEEDDDDTLRSQLVAGMLAGPAKRELQRMIRRSSGLSFAEACKEARAVEKESASEGSLDGAEARRTYVPHPGGKDVSTGDPPAQPDAWHATLKEELFQELREQVKGLRDSLLEELRGRTAAGAGTDRSATDDAQRRRQRPGIGAVARWDEQGRPICLHCGKAGHMRRDCPDRQQPARNSPTFGRAVLPMAEGEGAEPTLREALVGDSPQVQVLAAGRPVSCIIDTGSQVTLFSKTLFERGVQGVKMRDAKELPWLTLKAVNGLKLPYVGYVILDFTVAGVVIPQRGVVIVEDQHLPTSYGILGMNVIRHCWELLEARGGGPHYSLFVSALPRPDRTAWSQAFATCRRVQVTRGGPMEWVAKVRMAGPSTIQPQSEQVVWAEVPGGQLRDGDQVLVEDFRGGDQEWCIGRVLTRVQGGRVPLRVCNLHTYPVELPVRRPLASVERVGPDAVQLPNELVLRPQGEWTVEVEVRPIRHALPQHLKALGEQGEDLKVEEREQLHRLLEKWQRVFARDEEDYGRTDAVYHYIPTGNAAPIRQRYRPVPPSLYFEMKELLRGMLEGGVIRESSSPWAAPVVLVKKKDGTWRFCVDYRRLNDVTHKDAYPLPRIEESLTGLKGAAWYSTLDLASGYWQVEVHPEDQEKTAFATPMGLYQFERMPFGLCNAPATFQRLMQRCLGDKVHDFLLIYLDDLIAFSSDFASHLGHLEQVFRRLEAHGLKLQPAKCSLFQRSVKYLGHVVSKGGMSTDPEKTMAVQDWPVPTTVKEVRAFLGFVGYYRRFIPGFSKRAVALHALLKGVGGASQVKVQWTDECQVAFEGLKQALLEAPVLAYADYTLPFRLYTDASLQGLGAVLAQVQGGRERVIAYASRGLHETERNDRNYSAFKLELLALKWAVVDKFKDYLWGMKFTVFTDHRPLLHLKTANLGAVEQRWAGQLACYDFDLQHKPGTEHRNADALSRQPGLAVVRQARALEGADWAERQGSDPTLAQVREWRLAGAAPSVGAGEAMSGDSQMLLRSWDRLKVEQGVLLYQVPGEESGAVVVPHAMRPAVWKEYHEALGHARGRRLVKALQVRFFWPGMRHDVETWEKECSRCLVGAMGRMPTRDQTAGTAARCLWREVFQRYGCPERLLSDQGPAFEAALLQELCRTYGCKKIRTTPYRPQGNGACERWNQTLLGLLNTLTPEEQQRWVEHLPDLVQAYNSTPHSSTGLAPFFILFGRHPRLPVDQSWGVGDNGGAEGVGWLQGHHRRLKRAIEEVQLQAGRRQEQDQRRYYHRARALPLMPGERVLVRSFRRRAHGKLGPYWEPCPQVVVGQPDPHGPVYHIRPEGREGPVRTLHRRHLRVCPPGCALQSPETVGERGAGRGQETGSRREEQALGWLGSWPVTFGG</sequence>
<evidence type="ECO:0000256" key="17">
    <source>
        <dbReference type="PROSITE-ProRule" id="PRU00047"/>
    </source>
</evidence>
<keyword evidence="17" id="KW-0862">Zinc</keyword>
<evidence type="ECO:0000313" key="22">
    <source>
        <dbReference type="EMBL" id="KAL2083788.1"/>
    </source>
</evidence>
<organism evidence="22 23">
    <name type="scientific">Coilia grayii</name>
    <name type="common">Gray's grenadier anchovy</name>
    <dbReference type="NCBI Taxonomy" id="363190"/>
    <lineage>
        <taxon>Eukaryota</taxon>
        <taxon>Metazoa</taxon>
        <taxon>Chordata</taxon>
        <taxon>Craniata</taxon>
        <taxon>Vertebrata</taxon>
        <taxon>Euteleostomi</taxon>
        <taxon>Actinopterygii</taxon>
        <taxon>Neopterygii</taxon>
        <taxon>Teleostei</taxon>
        <taxon>Clupei</taxon>
        <taxon>Clupeiformes</taxon>
        <taxon>Clupeoidei</taxon>
        <taxon>Engraulidae</taxon>
        <taxon>Coilinae</taxon>
        <taxon>Coilia</taxon>
    </lineage>
</organism>
<dbReference type="FunFam" id="3.30.70.270:FF:000020">
    <property type="entry name" value="Transposon Tf2-6 polyprotein-like Protein"/>
    <property type="match status" value="1"/>
</dbReference>
<dbReference type="PROSITE" id="PS50878">
    <property type="entry name" value="RT_POL"/>
    <property type="match status" value="1"/>
</dbReference>
<evidence type="ECO:0000256" key="13">
    <source>
        <dbReference type="ARBA" id="ARBA00022918"/>
    </source>
</evidence>
<dbReference type="InterPro" id="IPR001584">
    <property type="entry name" value="Integrase_cat-core"/>
</dbReference>
<keyword evidence="11" id="KW-0694">RNA-binding</keyword>
<keyword evidence="7" id="KW-0064">Aspartyl protease</keyword>
<dbReference type="SUPFAM" id="SSF53098">
    <property type="entry name" value="Ribonuclease H-like"/>
    <property type="match status" value="1"/>
</dbReference>
<dbReference type="PROSITE" id="PS00141">
    <property type="entry name" value="ASP_PROTEASE"/>
    <property type="match status" value="1"/>
</dbReference>
<keyword evidence="6" id="KW-0540">Nuclease</keyword>
<evidence type="ECO:0000256" key="1">
    <source>
        <dbReference type="ARBA" id="ARBA00010879"/>
    </source>
</evidence>
<keyword evidence="3" id="KW-0645">Protease</keyword>
<dbReference type="InterPro" id="IPR001969">
    <property type="entry name" value="Aspartic_peptidase_AS"/>
</dbReference>
<keyword evidence="12" id="KW-0229">DNA integration</keyword>
<feature type="region of interest" description="Disordered" evidence="18">
    <location>
        <begin position="1497"/>
        <end position="1521"/>
    </location>
</feature>
<evidence type="ECO:0000313" key="23">
    <source>
        <dbReference type="Proteomes" id="UP001591681"/>
    </source>
</evidence>
<protein>
    <recommendedName>
        <fullName evidence="16">Gypsy retrotransposon integrase-like protein 1</fullName>
        <ecNumber evidence="2">3.1.26.4</ecNumber>
    </recommendedName>
</protein>
<keyword evidence="13" id="KW-0695">RNA-directed DNA polymerase</keyword>
<dbReference type="SUPFAM" id="SSF57756">
    <property type="entry name" value="Retrovirus zinc finger-like domains"/>
    <property type="match status" value="1"/>
</dbReference>
<dbReference type="PROSITE" id="PS50994">
    <property type="entry name" value="INTEGRASE"/>
    <property type="match status" value="1"/>
</dbReference>
<dbReference type="Pfam" id="PF17919">
    <property type="entry name" value="RT_RNaseH_2"/>
    <property type="match status" value="1"/>
</dbReference>
<dbReference type="Pfam" id="PF17921">
    <property type="entry name" value="Integrase_H2C2"/>
    <property type="match status" value="1"/>
</dbReference>
<dbReference type="FunFam" id="3.10.20.370:FF:000001">
    <property type="entry name" value="Retrovirus-related Pol polyprotein from transposon 17.6-like protein"/>
    <property type="match status" value="1"/>
</dbReference>
<dbReference type="Gene3D" id="3.30.70.270">
    <property type="match status" value="2"/>
</dbReference>
<dbReference type="InterPro" id="IPR043502">
    <property type="entry name" value="DNA/RNA_pol_sf"/>
</dbReference>
<dbReference type="InterPro" id="IPR001878">
    <property type="entry name" value="Znf_CCHC"/>
</dbReference>
<evidence type="ECO:0000259" key="21">
    <source>
        <dbReference type="PROSITE" id="PS50994"/>
    </source>
</evidence>
<keyword evidence="8" id="KW-0255">Endonuclease</keyword>
<dbReference type="GO" id="GO:0008270">
    <property type="term" value="F:zinc ion binding"/>
    <property type="evidence" value="ECO:0007669"/>
    <property type="project" value="UniProtKB-KW"/>
</dbReference>
<dbReference type="GO" id="GO:0004523">
    <property type="term" value="F:RNA-DNA hybrid ribonuclease activity"/>
    <property type="evidence" value="ECO:0007669"/>
    <property type="project" value="UniProtKB-EC"/>
</dbReference>
<feature type="region of interest" description="Disordered" evidence="18">
    <location>
        <begin position="199"/>
        <end position="235"/>
    </location>
</feature>
<dbReference type="GO" id="GO:0003723">
    <property type="term" value="F:RNA binding"/>
    <property type="evidence" value="ECO:0007669"/>
    <property type="project" value="UniProtKB-KW"/>
</dbReference>
<dbReference type="Gene3D" id="4.10.60.10">
    <property type="entry name" value="Zinc finger, CCHC-type"/>
    <property type="match status" value="1"/>
</dbReference>
<keyword evidence="5" id="KW-0548">Nucleotidyltransferase</keyword>
<proteinExistence type="inferred from homology"/>
<comment type="caution">
    <text evidence="22">The sequence shown here is derived from an EMBL/GenBank/DDBJ whole genome shotgun (WGS) entry which is preliminary data.</text>
</comment>
<dbReference type="InterPro" id="IPR012337">
    <property type="entry name" value="RNaseH-like_sf"/>
</dbReference>
<dbReference type="GO" id="GO:0004190">
    <property type="term" value="F:aspartic-type endopeptidase activity"/>
    <property type="evidence" value="ECO:0007669"/>
    <property type="project" value="UniProtKB-KW"/>
</dbReference>
<evidence type="ECO:0000256" key="6">
    <source>
        <dbReference type="ARBA" id="ARBA00022722"/>
    </source>
</evidence>
<keyword evidence="4" id="KW-0808">Transferase</keyword>
<dbReference type="GO" id="GO:0003677">
    <property type="term" value="F:DNA binding"/>
    <property type="evidence" value="ECO:0007669"/>
    <property type="project" value="UniProtKB-KW"/>
</dbReference>
<dbReference type="PANTHER" id="PTHR37984">
    <property type="entry name" value="PROTEIN CBG26694"/>
    <property type="match status" value="1"/>
</dbReference>
<evidence type="ECO:0000256" key="4">
    <source>
        <dbReference type="ARBA" id="ARBA00022679"/>
    </source>
</evidence>
<dbReference type="InterPro" id="IPR021109">
    <property type="entry name" value="Peptidase_aspartic_dom_sf"/>
</dbReference>
<dbReference type="FunFam" id="3.10.10.10:FF:000007">
    <property type="entry name" value="Retrovirus-related Pol polyprotein from transposon 17.6-like Protein"/>
    <property type="match status" value="1"/>
</dbReference>
<dbReference type="InterPro" id="IPR043128">
    <property type="entry name" value="Rev_trsase/Diguanyl_cyclase"/>
</dbReference>
<dbReference type="FunFam" id="3.30.420.10:FF:000032">
    <property type="entry name" value="Retrovirus-related Pol polyprotein from transposon 297-like Protein"/>
    <property type="match status" value="1"/>
</dbReference>
<evidence type="ECO:0000256" key="10">
    <source>
        <dbReference type="ARBA" id="ARBA00022842"/>
    </source>
</evidence>
<dbReference type="Gene3D" id="3.30.420.10">
    <property type="entry name" value="Ribonuclease H-like superfamily/Ribonuclease H"/>
    <property type="match status" value="1"/>
</dbReference>
<keyword evidence="15" id="KW-0511">Multifunctional enzyme</keyword>
<dbReference type="Gene3D" id="2.40.70.10">
    <property type="entry name" value="Acid Proteases"/>
    <property type="match status" value="1"/>
</dbReference>
<dbReference type="Pfam" id="PF00078">
    <property type="entry name" value="RVT_1"/>
    <property type="match status" value="1"/>
</dbReference>
<dbReference type="PANTHER" id="PTHR37984:SF5">
    <property type="entry name" value="PROTEIN NYNRIN-LIKE"/>
    <property type="match status" value="1"/>
</dbReference>
<evidence type="ECO:0000256" key="7">
    <source>
        <dbReference type="ARBA" id="ARBA00022750"/>
    </source>
</evidence>